<sequence>MVTRALMAGFFLSLLLPLANMLRMLSDPAAYSSCFCFVSQLSVQSALIYVASITAVESLLLLLFLIAHHLTKRSMFEVEKVSFQQTATSQFPVQAILATNRTLLFCAIFYMSTAWLILLALIIPTSSQMEIDTSEPLLISIILIVSAVSQSGTPVIAFSVHKQLRATVRQSVTNLLNCCAHQQSETAIESGDNKGVTTLGVVPVDSESRSSSAQRKSLVPAAPTTGPQQPRNSALMLKNDHSGRTTQERIDKLPALRVPQRANSNPQNDRETQQLNLFWQQASKWGSMTPPDVGWGGSANNGKIHQRRESVLVLPKIEPKPIYRRSEGMPSIS</sequence>
<protein>
    <submittedName>
        <fullName evidence="5">G-protein coupled receptors family 1 profile domain-containing protein</fullName>
    </submittedName>
</protein>
<feature type="chain" id="PRO_5037433425" evidence="3">
    <location>
        <begin position="22"/>
        <end position="333"/>
    </location>
</feature>
<evidence type="ECO:0000256" key="2">
    <source>
        <dbReference type="SAM" id="Phobius"/>
    </source>
</evidence>
<keyword evidence="2" id="KW-1133">Transmembrane helix</keyword>
<organism evidence="4 5">
    <name type="scientific">Plectus sambesii</name>
    <dbReference type="NCBI Taxonomy" id="2011161"/>
    <lineage>
        <taxon>Eukaryota</taxon>
        <taxon>Metazoa</taxon>
        <taxon>Ecdysozoa</taxon>
        <taxon>Nematoda</taxon>
        <taxon>Chromadorea</taxon>
        <taxon>Plectida</taxon>
        <taxon>Plectina</taxon>
        <taxon>Plectoidea</taxon>
        <taxon>Plectidae</taxon>
        <taxon>Plectus</taxon>
    </lineage>
</organism>
<keyword evidence="2" id="KW-0812">Transmembrane</keyword>
<name>A0A914WHP0_9BILA</name>
<feature type="compositionally biased region" description="Basic and acidic residues" evidence="1">
    <location>
        <begin position="238"/>
        <end position="254"/>
    </location>
</feature>
<dbReference type="AlphaFoldDB" id="A0A914WHP0"/>
<evidence type="ECO:0000256" key="1">
    <source>
        <dbReference type="SAM" id="MobiDB-lite"/>
    </source>
</evidence>
<feature type="compositionally biased region" description="Polar residues" evidence="1">
    <location>
        <begin position="261"/>
        <end position="272"/>
    </location>
</feature>
<feature type="transmembrane region" description="Helical" evidence="2">
    <location>
        <begin position="103"/>
        <end position="125"/>
    </location>
</feature>
<keyword evidence="2" id="KW-0472">Membrane</keyword>
<feature type="signal peptide" evidence="3">
    <location>
        <begin position="1"/>
        <end position="21"/>
    </location>
</feature>
<dbReference type="Proteomes" id="UP000887566">
    <property type="component" value="Unplaced"/>
</dbReference>
<feature type="region of interest" description="Disordered" evidence="1">
    <location>
        <begin position="204"/>
        <end position="272"/>
    </location>
</feature>
<feature type="transmembrane region" description="Helical" evidence="2">
    <location>
        <begin position="48"/>
        <end position="67"/>
    </location>
</feature>
<dbReference type="SUPFAM" id="SSF81321">
    <property type="entry name" value="Family A G protein-coupled receptor-like"/>
    <property type="match status" value="1"/>
</dbReference>
<reference evidence="5" key="1">
    <citation type="submission" date="2022-11" db="UniProtKB">
        <authorList>
            <consortium name="WormBaseParasite"/>
        </authorList>
    </citation>
    <scope>IDENTIFICATION</scope>
</reference>
<keyword evidence="4" id="KW-1185">Reference proteome</keyword>
<dbReference type="WBParaSite" id="PSAMB.scaffold403size52821.g5463.t1">
    <property type="protein sequence ID" value="PSAMB.scaffold403size52821.g5463.t1"/>
    <property type="gene ID" value="PSAMB.scaffold403size52821.g5463"/>
</dbReference>
<proteinExistence type="predicted"/>
<accession>A0A914WHP0</accession>
<evidence type="ECO:0000256" key="3">
    <source>
        <dbReference type="SAM" id="SignalP"/>
    </source>
</evidence>
<keyword evidence="3" id="KW-0732">Signal</keyword>
<feature type="transmembrane region" description="Helical" evidence="2">
    <location>
        <begin position="137"/>
        <end position="160"/>
    </location>
</feature>
<evidence type="ECO:0000313" key="5">
    <source>
        <dbReference type="WBParaSite" id="PSAMB.scaffold403size52821.g5463.t1"/>
    </source>
</evidence>
<evidence type="ECO:0000313" key="4">
    <source>
        <dbReference type="Proteomes" id="UP000887566"/>
    </source>
</evidence>